<gene>
    <name evidence="2" type="ORF">TeGR_g15121</name>
</gene>
<sequence length="247" mass="27075">MTNGTAGPEEATPVEQLSSLILSSTGSLPPDPSPLFLCNFLLCTSVLTKLDLPLALRKHSRYWSLRGELLGPSALLLHAPSPLAMLLEGSPFLVAPAGARNSLGQRLIYARPRFLDWTVYSTASAVACYWFVFERLLLEDPIVAERGIVAVDNLTGVGLQNMNPAFTCAAVRSISVMPIRWEGAYRVVNNNDLFHSLFFYVNKFLPRRLLAKMDVLGSKHERLLEVLPEEAIPEALGGTLKVEGDAI</sequence>
<dbReference type="PANTHER" id="PTHR10174:SF208">
    <property type="entry name" value="CRAL-TRIO DOMAIN-CONTAINING PROTEIN DDB_G0278031"/>
    <property type="match status" value="1"/>
</dbReference>
<dbReference type="SUPFAM" id="SSF52087">
    <property type="entry name" value="CRAL/TRIO domain"/>
    <property type="match status" value="1"/>
</dbReference>
<dbReference type="Gene3D" id="3.40.525.10">
    <property type="entry name" value="CRAL-TRIO lipid binding domain"/>
    <property type="match status" value="1"/>
</dbReference>
<name>A0ABQ6NC88_9STRA</name>
<feature type="domain" description="CRAL-TRIO" evidence="1">
    <location>
        <begin position="82"/>
        <end position="244"/>
    </location>
</feature>
<protein>
    <recommendedName>
        <fullName evidence="1">CRAL-TRIO domain-containing protein</fullName>
    </recommendedName>
</protein>
<dbReference type="PANTHER" id="PTHR10174">
    <property type="entry name" value="ALPHA-TOCOPHEROL TRANSFER PROTEIN-RELATED"/>
    <property type="match status" value="1"/>
</dbReference>
<organism evidence="2 3">
    <name type="scientific">Tetraparma gracilis</name>
    <dbReference type="NCBI Taxonomy" id="2962635"/>
    <lineage>
        <taxon>Eukaryota</taxon>
        <taxon>Sar</taxon>
        <taxon>Stramenopiles</taxon>
        <taxon>Ochrophyta</taxon>
        <taxon>Bolidophyceae</taxon>
        <taxon>Parmales</taxon>
        <taxon>Triparmaceae</taxon>
        <taxon>Tetraparma</taxon>
    </lineage>
</organism>
<dbReference type="Pfam" id="PF00650">
    <property type="entry name" value="CRAL_TRIO"/>
    <property type="match status" value="1"/>
</dbReference>
<dbReference type="InterPro" id="IPR001251">
    <property type="entry name" value="CRAL-TRIO_dom"/>
</dbReference>
<evidence type="ECO:0000259" key="1">
    <source>
        <dbReference type="PROSITE" id="PS50191"/>
    </source>
</evidence>
<keyword evidence="3" id="KW-1185">Reference proteome</keyword>
<dbReference type="InterPro" id="IPR036865">
    <property type="entry name" value="CRAL-TRIO_dom_sf"/>
</dbReference>
<evidence type="ECO:0000313" key="3">
    <source>
        <dbReference type="Proteomes" id="UP001165060"/>
    </source>
</evidence>
<dbReference type="PROSITE" id="PS50191">
    <property type="entry name" value="CRAL_TRIO"/>
    <property type="match status" value="1"/>
</dbReference>
<evidence type="ECO:0000313" key="2">
    <source>
        <dbReference type="EMBL" id="GMI55068.1"/>
    </source>
</evidence>
<proteinExistence type="predicted"/>
<dbReference type="Proteomes" id="UP001165060">
    <property type="component" value="Unassembled WGS sequence"/>
</dbReference>
<accession>A0ABQ6NC88</accession>
<dbReference type="CDD" id="cd00170">
    <property type="entry name" value="SEC14"/>
    <property type="match status" value="1"/>
</dbReference>
<reference evidence="2 3" key="1">
    <citation type="journal article" date="2023" name="Commun. Biol.">
        <title>Genome analysis of Parmales, the sister group of diatoms, reveals the evolutionary specialization of diatoms from phago-mixotrophs to photoautotrophs.</title>
        <authorList>
            <person name="Ban H."/>
            <person name="Sato S."/>
            <person name="Yoshikawa S."/>
            <person name="Yamada K."/>
            <person name="Nakamura Y."/>
            <person name="Ichinomiya M."/>
            <person name="Sato N."/>
            <person name="Blanc-Mathieu R."/>
            <person name="Endo H."/>
            <person name="Kuwata A."/>
            <person name="Ogata H."/>
        </authorList>
    </citation>
    <scope>NUCLEOTIDE SEQUENCE [LARGE SCALE GENOMIC DNA]</scope>
</reference>
<dbReference type="EMBL" id="BRYB01006686">
    <property type="protein sequence ID" value="GMI55068.1"/>
    <property type="molecule type" value="Genomic_DNA"/>
</dbReference>
<comment type="caution">
    <text evidence="2">The sequence shown here is derived from an EMBL/GenBank/DDBJ whole genome shotgun (WGS) entry which is preliminary data.</text>
</comment>